<dbReference type="Proteomes" id="UP000186795">
    <property type="component" value="Unassembled WGS sequence"/>
</dbReference>
<dbReference type="PANTHER" id="PTHR35342">
    <property type="entry name" value="TRICARBOXYLIC TRANSPORT PROTEIN"/>
    <property type="match status" value="1"/>
</dbReference>
<accession>A0A1N7KD89</accession>
<keyword evidence="3" id="KW-1185">Reference proteome</keyword>
<evidence type="ECO:0000313" key="3">
    <source>
        <dbReference type="Proteomes" id="UP000186795"/>
    </source>
</evidence>
<gene>
    <name evidence="2" type="ORF">SAMN05421790_1035</name>
</gene>
<sequence length="61" mass="6726">MVLGPMIESNMRRALTGSNGDWLIFLQKPISLTFLTASILLLVVPLLLNTRKSKQNATEAV</sequence>
<keyword evidence="1" id="KW-0472">Membrane</keyword>
<keyword evidence="1" id="KW-1133">Transmembrane helix</keyword>
<keyword evidence="1" id="KW-0812">Transmembrane</keyword>
<dbReference type="AlphaFoldDB" id="A0A1N7KD89"/>
<dbReference type="PANTHER" id="PTHR35342:SF5">
    <property type="entry name" value="TRICARBOXYLIC TRANSPORT PROTEIN"/>
    <property type="match status" value="1"/>
</dbReference>
<organism evidence="2 3">
    <name type="scientific">Kroppenstedtia eburnea</name>
    <dbReference type="NCBI Taxonomy" id="714067"/>
    <lineage>
        <taxon>Bacteria</taxon>
        <taxon>Bacillati</taxon>
        <taxon>Bacillota</taxon>
        <taxon>Bacilli</taxon>
        <taxon>Bacillales</taxon>
        <taxon>Thermoactinomycetaceae</taxon>
        <taxon>Kroppenstedtia</taxon>
    </lineage>
</organism>
<reference evidence="3" key="1">
    <citation type="submission" date="2017-01" db="EMBL/GenBank/DDBJ databases">
        <authorList>
            <person name="Varghese N."/>
            <person name="Submissions S."/>
        </authorList>
    </citation>
    <scope>NUCLEOTIDE SEQUENCE [LARGE SCALE GENOMIC DNA]</scope>
    <source>
        <strain evidence="3">DSM 45196</strain>
    </source>
</reference>
<feature type="transmembrane region" description="Helical" evidence="1">
    <location>
        <begin position="30"/>
        <end position="48"/>
    </location>
</feature>
<dbReference type="EMBL" id="FTOD01000003">
    <property type="protein sequence ID" value="SIS59430.1"/>
    <property type="molecule type" value="Genomic_DNA"/>
</dbReference>
<evidence type="ECO:0000256" key="1">
    <source>
        <dbReference type="SAM" id="Phobius"/>
    </source>
</evidence>
<proteinExistence type="predicted"/>
<evidence type="ECO:0000313" key="2">
    <source>
        <dbReference type="EMBL" id="SIS59430.1"/>
    </source>
</evidence>
<protein>
    <submittedName>
        <fullName evidence="2">Putative tricarboxylic transport membrane protein</fullName>
    </submittedName>
</protein>
<name>A0A1N7KD89_9BACL</name>